<dbReference type="GO" id="GO:0016226">
    <property type="term" value="P:iron-sulfur cluster assembly"/>
    <property type="evidence" value="ECO:0007669"/>
    <property type="project" value="TreeGrafter"/>
</dbReference>
<feature type="domain" description="CAF17 C-terminal" evidence="4">
    <location>
        <begin position="197"/>
        <end position="269"/>
    </location>
</feature>
<dbReference type="KEGG" id="mind:mvi_01800"/>
<gene>
    <name evidence="5" type="primary">gcvT_1</name>
    <name evidence="5" type="ORF">mvi_01800</name>
</gene>
<proteinExistence type="predicted"/>
<feature type="domain" description="GCVT N-terminal" evidence="3">
    <location>
        <begin position="12"/>
        <end position="85"/>
    </location>
</feature>
<accession>A0A8H8WP18</accession>
<evidence type="ECO:0000259" key="4">
    <source>
        <dbReference type="Pfam" id="PF25455"/>
    </source>
</evidence>
<dbReference type="SUPFAM" id="SSF103025">
    <property type="entry name" value="Folate-binding domain"/>
    <property type="match status" value="1"/>
</dbReference>
<dbReference type="EMBL" id="AP024145">
    <property type="protein sequence ID" value="BCM81719.1"/>
    <property type="molecule type" value="Genomic_DNA"/>
</dbReference>
<dbReference type="InterPro" id="IPR057460">
    <property type="entry name" value="CAF17_C"/>
</dbReference>
<dbReference type="InterPro" id="IPR017703">
    <property type="entry name" value="YgfZ/GCV_T_CS"/>
</dbReference>
<dbReference type="NCBIfam" id="TIGR03317">
    <property type="entry name" value="ygfZ_signature"/>
    <property type="match status" value="1"/>
</dbReference>
<dbReference type="Gene3D" id="3.30.1360.120">
    <property type="entry name" value="Probable tRNA modification gtpase trme, domain 1"/>
    <property type="match status" value="2"/>
</dbReference>
<dbReference type="PANTHER" id="PTHR22602">
    <property type="entry name" value="TRANSFERASE CAF17, MITOCHONDRIAL-RELATED"/>
    <property type="match status" value="1"/>
</dbReference>
<feature type="region of interest" description="Disordered" evidence="2">
    <location>
        <begin position="211"/>
        <end position="231"/>
    </location>
</feature>
<dbReference type="AlphaFoldDB" id="A0A8H8WP18"/>
<dbReference type="InterPro" id="IPR045179">
    <property type="entry name" value="YgfZ/GcvT"/>
</dbReference>
<evidence type="ECO:0000313" key="5">
    <source>
        <dbReference type="EMBL" id="BCM81719.1"/>
    </source>
</evidence>
<organism evidence="5 6">
    <name type="scientific">Methylobacterium indicum</name>
    <dbReference type="NCBI Taxonomy" id="1775910"/>
    <lineage>
        <taxon>Bacteria</taxon>
        <taxon>Pseudomonadati</taxon>
        <taxon>Pseudomonadota</taxon>
        <taxon>Alphaproteobacteria</taxon>
        <taxon>Hyphomicrobiales</taxon>
        <taxon>Methylobacteriaceae</taxon>
        <taxon>Methylobacterium</taxon>
    </lineage>
</organism>
<protein>
    <submittedName>
        <fullName evidence="5">Folate-binding protein</fullName>
    </submittedName>
</protein>
<dbReference type="InterPro" id="IPR027266">
    <property type="entry name" value="TrmE/GcvT-like"/>
</dbReference>
<dbReference type="Pfam" id="PF25455">
    <property type="entry name" value="Beta-barrel_CAF17_C"/>
    <property type="match status" value="1"/>
</dbReference>
<evidence type="ECO:0000259" key="3">
    <source>
        <dbReference type="Pfam" id="PF01571"/>
    </source>
</evidence>
<dbReference type="Proteomes" id="UP000663508">
    <property type="component" value="Chromosome"/>
</dbReference>
<evidence type="ECO:0000256" key="1">
    <source>
        <dbReference type="ARBA" id="ARBA00022946"/>
    </source>
</evidence>
<dbReference type="RefSeq" id="WP_207180924.1">
    <property type="nucleotide sequence ID" value="NZ_AP024145.1"/>
</dbReference>
<evidence type="ECO:0000313" key="6">
    <source>
        <dbReference type="Proteomes" id="UP000663508"/>
    </source>
</evidence>
<dbReference type="PANTHER" id="PTHR22602:SF0">
    <property type="entry name" value="TRANSFERASE CAF17, MITOCHONDRIAL-RELATED"/>
    <property type="match status" value="1"/>
</dbReference>
<name>A0A8H8WP18_9HYPH</name>
<sequence length="275" mass="28876">MPLALLPNRAVVAVTGDDATSFLQGLLTCNVETLPEGEARLGALLSPQGKILFDFLVSRTPDGFHLDVAREKAPDLLKRLTLYRLRAKVTVETRPLAVAAGWESEAPPAALRDGRLADLGWRLYAPEGEAPAADADAAAYAAHRIGLGVPEAGTDFPLGDAFPHEALMDQLGGVDFKKGCYVGQEVVSRMQHRGTARTRVVPVVYRDGEAAPAGEPVTAGERSLGQTGGGAGSRGLAMLRIDRLGEALAAGETVSAGGRTVEVEKPGFASFAWPV</sequence>
<dbReference type="Pfam" id="PF01571">
    <property type="entry name" value="GCV_T"/>
    <property type="match status" value="1"/>
</dbReference>
<keyword evidence="1" id="KW-0809">Transit peptide</keyword>
<reference evidence="5" key="1">
    <citation type="submission" date="2020-11" db="EMBL/GenBank/DDBJ databases">
        <title>Complete genome sequence of a novel pathogenic Methylobacterium strain isolated from rice in Vietnam.</title>
        <authorList>
            <person name="Lai K."/>
            <person name="Okazaki S."/>
            <person name="Higashi K."/>
            <person name="Mori H."/>
            <person name="Toyoda A."/>
            <person name="Kurokawa K."/>
        </authorList>
    </citation>
    <scope>NUCLEOTIDE SEQUENCE</scope>
    <source>
        <strain evidence="5">VL1</strain>
    </source>
</reference>
<evidence type="ECO:0000256" key="2">
    <source>
        <dbReference type="SAM" id="MobiDB-lite"/>
    </source>
</evidence>
<dbReference type="InterPro" id="IPR006222">
    <property type="entry name" value="GCVT_N"/>
</dbReference>